<dbReference type="GO" id="GO:0046872">
    <property type="term" value="F:metal ion binding"/>
    <property type="evidence" value="ECO:0007669"/>
    <property type="project" value="UniProtKB-KW"/>
</dbReference>
<reference evidence="6" key="1">
    <citation type="journal article" date="2014" name="Front. Microbiol.">
        <title>High frequency of phylogenetically diverse reductive dehalogenase-homologous genes in deep subseafloor sedimentary metagenomes.</title>
        <authorList>
            <person name="Kawai M."/>
            <person name="Futagami T."/>
            <person name="Toyoda A."/>
            <person name="Takaki Y."/>
            <person name="Nishi S."/>
            <person name="Hori S."/>
            <person name="Arai W."/>
            <person name="Tsubouchi T."/>
            <person name="Morono Y."/>
            <person name="Uchiyama I."/>
            <person name="Ito T."/>
            <person name="Fujiyama A."/>
            <person name="Inagaki F."/>
            <person name="Takami H."/>
        </authorList>
    </citation>
    <scope>NUCLEOTIDE SEQUENCE</scope>
    <source>
        <strain evidence="6">Expedition CK06-06</strain>
    </source>
</reference>
<dbReference type="PANTHER" id="PTHR11228">
    <property type="entry name" value="RADICAL SAM DOMAIN PROTEIN"/>
    <property type="match status" value="1"/>
</dbReference>
<evidence type="ECO:0000256" key="3">
    <source>
        <dbReference type="ARBA" id="ARBA00023004"/>
    </source>
</evidence>
<dbReference type="CDD" id="cd01335">
    <property type="entry name" value="Radical_SAM"/>
    <property type="match status" value="1"/>
</dbReference>
<keyword evidence="2" id="KW-0479">Metal-binding</keyword>
<dbReference type="GO" id="GO:0051536">
    <property type="term" value="F:iron-sulfur cluster binding"/>
    <property type="evidence" value="ECO:0007669"/>
    <property type="project" value="UniProtKB-KW"/>
</dbReference>
<dbReference type="EMBL" id="BART01038274">
    <property type="protein sequence ID" value="GAH05336.1"/>
    <property type="molecule type" value="Genomic_DNA"/>
</dbReference>
<feature type="domain" description="Radical SAM core" evidence="5">
    <location>
        <begin position="6"/>
        <end position="135"/>
    </location>
</feature>
<dbReference type="PANTHER" id="PTHR11228:SF34">
    <property type="entry name" value="TUNGSTEN-CONTAINING ALDEHYDE FERREDOXIN OXIDOREDUCTASE COFACTOR MODIFYING PROTEIN"/>
    <property type="match status" value="1"/>
</dbReference>
<dbReference type="Gene3D" id="3.20.20.70">
    <property type="entry name" value="Aldolase class I"/>
    <property type="match status" value="1"/>
</dbReference>
<dbReference type="Pfam" id="PF04055">
    <property type="entry name" value="Radical_SAM"/>
    <property type="match status" value="1"/>
</dbReference>
<keyword evidence="4" id="KW-0411">Iron-sulfur</keyword>
<dbReference type="InterPro" id="IPR050377">
    <property type="entry name" value="Radical_SAM_PqqE_MftC-like"/>
</dbReference>
<dbReference type="InterPro" id="IPR058240">
    <property type="entry name" value="rSAM_sf"/>
</dbReference>
<comment type="caution">
    <text evidence="6">The sequence shown here is derived from an EMBL/GenBank/DDBJ whole genome shotgun (WGS) entry which is preliminary data.</text>
</comment>
<gene>
    <name evidence="6" type="ORF">S01H4_63576</name>
</gene>
<feature type="non-terminal residue" evidence="6">
    <location>
        <position position="135"/>
    </location>
</feature>
<evidence type="ECO:0000256" key="1">
    <source>
        <dbReference type="ARBA" id="ARBA00022691"/>
    </source>
</evidence>
<evidence type="ECO:0000256" key="4">
    <source>
        <dbReference type="ARBA" id="ARBA00023014"/>
    </source>
</evidence>
<dbReference type="SUPFAM" id="SSF102114">
    <property type="entry name" value="Radical SAM enzymes"/>
    <property type="match status" value="1"/>
</dbReference>
<dbReference type="GO" id="GO:0003824">
    <property type="term" value="F:catalytic activity"/>
    <property type="evidence" value="ECO:0007669"/>
    <property type="project" value="InterPro"/>
</dbReference>
<keyword evidence="3" id="KW-0408">Iron</keyword>
<protein>
    <recommendedName>
        <fullName evidence="5">Radical SAM core domain-containing protein</fullName>
    </recommendedName>
</protein>
<dbReference type="InterPro" id="IPR013785">
    <property type="entry name" value="Aldolase_TIM"/>
</dbReference>
<sequence>CQIPSLNEMNHHLISLTYKCTNECDHCWFYCSPKSEGTFTANQIKEVLDEAKKIGTKCIYFEGGEPFLFYPILLEGLQIARDMGFKTGIATNSYWATSIEEAEERLTPISKLNISIFGISDDSFHSEMESDISGC</sequence>
<dbReference type="SFLD" id="SFLDS00029">
    <property type="entry name" value="Radical_SAM"/>
    <property type="match status" value="1"/>
</dbReference>
<evidence type="ECO:0000313" key="6">
    <source>
        <dbReference type="EMBL" id="GAH05336.1"/>
    </source>
</evidence>
<dbReference type="PROSITE" id="PS51918">
    <property type="entry name" value="RADICAL_SAM"/>
    <property type="match status" value="1"/>
</dbReference>
<evidence type="ECO:0000256" key="2">
    <source>
        <dbReference type="ARBA" id="ARBA00022723"/>
    </source>
</evidence>
<organism evidence="6">
    <name type="scientific">marine sediment metagenome</name>
    <dbReference type="NCBI Taxonomy" id="412755"/>
    <lineage>
        <taxon>unclassified sequences</taxon>
        <taxon>metagenomes</taxon>
        <taxon>ecological metagenomes</taxon>
    </lineage>
</organism>
<dbReference type="InterPro" id="IPR007197">
    <property type="entry name" value="rSAM"/>
</dbReference>
<proteinExistence type="predicted"/>
<accession>X1CAY3</accession>
<name>X1CAY3_9ZZZZ</name>
<keyword evidence="1" id="KW-0949">S-adenosyl-L-methionine</keyword>
<feature type="non-terminal residue" evidence="6">
    <location>
        <position position="1"/>
    </location>
</feature>
<dbReference type="AlphaFoldDB" id="X1CAY3"/>
<evidence type="ECO:0000259" key="5">
    <source>
        <dbReference type="PROSITE" id="PS51918"/>
    </source>
</evidence>